<keyword evidence="2" id="KW-0732">Signal</keyword>
<name>A0AAV1NNB4_SCOSC</name>
<proteinExistence type="predicted"/>
<gene>
    <name evidence="3" type="ORF">FSCOSCO3_A016607</name>
</gene>
<feature type="chain" id="PRO_5043875165" evidence="2">
    <location>
        <begin position="17"/>
        <end position="271"/>
    </location>
</feature>
<evidence type="ECO:0000313" key="4">
    <source>
        <dbReference type="Proteomes" id="UP001314229"/>
    </source>
</evidence>
<accession>A0AAV1NNB4</accession>
<feature type="signal peptide" evidence="2">
    <location>
        <begin position="1"/>
        <end position="16"/>
    </location>
</feature>
<evidence type="ECO:0000256" key="1">
    <source>
        <dbReference type="SAM" id="MobiDB-lite"/>
    </source>
</evidence>
<dbReference type="Proteomes" id="UP001314229">
    <property type="component" value="Unassembled WGS sequence"/>
</dbReference>
<dbReference type="AlphaFoldDB" id="A0AAV1NNB4"/>
<dbReference type="EMBL" id="CAWUFR010000045">
    <property type="protein sequence ID" value="CAK6960475.1"/>
    <property type="molecule type" value="Genomic_DNA"/>
</dbReference>
<protein>
    <submittedName>
        <fullName evidence="3">Uncharacterized protein LOC122987485 isoform X2</fullName>
    </submittedName>
</protein>
<organism evidence="3 4">
    <name type="scientific">Scomber scombrus</name>
    <name type="common">Atlantic mackerel</name>
    <name type="synonym">Scomber vernalis</name>
    <dbReference type="NCBI Taxonomy" id="13677"/>
    <lineage>
        <taxon>Eukaryota</taxon>
        <taxon>Metazoa</taxon>
        <taxon>Chordata</taxon>
        <taxon>Craniata</taxon>
        <taxon>Vertebrata</taxon>
        <taxon>Euteleostomi</taxon>
        <taxon>Actinopterygii</taxon>
        <taxon>Neopterygii</taxon>
        <taxon>Teleostei</taxon>
        <taxon>Neoteleostei</taxon>
        <taxon>Acanthomorphata</taxon>
        <taxon>Pelagiaria</taxon>
        <taxon>Scombriformes</taxon>
        <taxon>Scombridae</taxon>
        <taxon>Scomber</taxon>
    </lineage>
</organism>
<keyword evidence="4" id="KW-1185">Reference proteome</keyword>
<sequence>MKLFICCLILFPFATTAHIRARRENVLSLLNDTLATTTENTISATITDMSDSKSAEIFDTNGVREPGISDVNYASESRDTFKDLDSHEITIAEAAEKDKAPSQRKMGMDKDNVGQMDISSRLVWDYGSREYSGPQRALLEVQRASREHTDLNSEEGVMVDAQEAGNLLRKQAIPFTADQVTDSASQGINLQKKASSWRAAELNGMLTPGRSRELLDQDSLEDNNGRPAALGNSRDVDYDETRELISYENHPLAPPQHMPSSFSAPAKIRAS</sequence>
<comment type="caution">
    <text evidence="3">The sequence shown here is derived from an EMBL/GenBank/DDBJ whole genome shotgun (WGS) entry which is preliminary data.</text>
</comment>
<reference evidence="3 4" key="1">
    <citation type="submission" date="2024-01" db="EMBL/GenBank/DDBJ databases">
        <authorList>
            <person name="Alioto T."/>
            <person name="Alioto T."/>
            <person name="Gomez Garrido J."/>
        </authorList>
    </citation>
    <scope>NUCLEOTIDE SEQUENCE [LARGE SCALE GENOMIC DNA]</scope>
</reference>
<feature type="compositionally biased region" description="Basic and acidic residues" evidence="1">
    <location>
        <begin position="234"/>
        <end position="245"/>
    </location>
</feature>
<evidence type="ECO:0000256" key="2">
    <source>
        <dbReference type="SAM" id="SignalP"/>
    </source>
</evidence>
<feature type="region of interest" description="Disordered" evidence="1">
    <location>
        <begin position="218"/>
        <end position="271"/>
    </location>
</feature>
<evidence type="ECO:0000313" key="3">
    <source>
        <dbReference type="EMBL" id="CAK6960475.1"/>
    </source>
</evidence>